<dbReference type="eggNOG" id="COG0703">
    <property type="taxonomic scope" value="Bacteria"/>
</dbReference>
<evidence type="ECO:0000256" key="4">
    <source>
        <dbReference type="ARBA" id="ARBA00022605"/>
    </source>
</evidence>
<evidence type="ECO:0000256" key="9">
    <source>
        <dbReference type="ARBA" id="ARBA00023141"/>
    </source>
</evidence>
<evidence type="ECO:0000313" key="13">
    <source>
        <dbReference type="Proteomes" id="UP000006294"/>
    </source>
</evidence>
<feature type="binding site" evidence="11">
    <location>
        <position position="57"/>
    </location>
    <ligand>
        <name>substrate</name>
    </ligand>
</feature>
<keyword evidence="5 11" id="KW-0808">Transferase</keyword>
<feature type="binding site" evidence="11">
    <location>
        <position position="33"/>
    </location>
    <ligand>
        <name>substrate</name>
    </ligand>
</feature>
<accession>K0IXZ0</accession>
<dbReference type="GO" id="GO:0000287">
    <property type="term" value="F:magnesium ion binding"/>
    <property type="evidence" value="ECO:0007669"/>
    <property type="project" value="UniProtKB-UniRule"/>
</dbReference>
<dbReference type="GO" id="GO:0004765">
    <property type="term" value="F:shikimate kinase activity"/>
    <property type="evidence" value="ECO:0007669"/>
    <property type="project" value="UniProtKB-UniRule"/>
</dbReference>
<dbReference type="InterPro" id="IPR031322">
    <property type="entry name" value="Shikimate/glucono_kinase"/>
</dbReference>
<evidence type="ECO:0000256" key="7">
    <source>
        <dbReference type="ARBA" id="ARBA00022777"/>
    </source>
</evidence>
<keyword evidence="6 11" id="KW-0547">Nucleotide-binding</keyword>
<keyword evidence="9 11" id="KW-0057">Aromatic amino acid biosynthesis</keyword>
<feature type="binding site" evidence="11">
    <location>
        <begin position="11"/>
        <end position="16"/>
    </location>
    <ligand>
        <name>ATP</name>
        <dbReference type="ChEBI" id="CHEBI:30616"/>
    </ligand>
</feature>
<dbReference type="UniPathway" id="UPA00053">
    <property type="reaction ID" value="UER00088"/>
</dbReference>
<dbReference type="SUPFAM" id="SSF52540">
    <property type="entry name" value="P-loop containing nucleoside triphosphate hydrolases"/>
    <property type="match status" value="1"/>
</dbReference>
<protein>
    <recommendedName>
        <fullName evidence="3 11">Shikimate kinase</fullName>
        <shortName evidence="11">SK</shortName>
        <ecNumber evidence="3 11">2.7.1.71</ecNumber>
    </recommendedName>
</protein>
<comment type="pathway">
    <text evidence="1 11">Metabolic intermediate biosynthesis; chorismate biosynthesis; chorismate from D-erythrose 4-phosphate and phosphoenolpyruvate: step 5/7.</text>
</comment>
<keyword evidence="11" id="KW-0963">Cytoplasm</keyword>
<feature type="binding site" evidence="11">
    <location>
        <position position="15"/>
    </location>
    <ligand>
        <name>Mg(2+)</name>
        <dbReference type="ChEBI" id="CHEBI:18420"/>
    </ligand>
</feature>
<dbReference type="PANTHER" id="PTHR21087:SF16">
    <property type="entry name" value="SHIKIMATE KINASE 1, CHLOROPLASTIC"/>
    <property type="match status" value="1"/>
</dbReference>
<comment type="subcellular location">
    <subcellularLocation>
        <location evidence="11">Cytoplasm</location>
    </subcellularLocation>
</comment>
<comment type="catalytic activity">
    <reaction evidence="10 11">
        <text>shikimate + ATP = 3-phosphoshikimate + ADP + H(+)</text>
        <dbReference type="Rhea" id="RHEA:13121"/>
        <dbReference type="ChEBI" id="CHEBI:15378"/>
        <dbReference type="ChEBI" id="CHEBI:30616"/>
        <dbReference type="ChEBI" id="CHEBI:36208"/>
        <dbReference type="ChEBI" id="CHEBI:145989"/>
        <dbReference type="ChEBI" id="CHEBI:456216"/>
        <dbReference type="EC" id="2.7.1.71"/>
    </reaction>
</comment>
<keyword evidence="7 11" id="KW-0418">Kinase</keyword>
<comment type="cofactor">
    <cofactor evidence="11">
        <name>Mg(2+)</name>
        <dbReference type="ChEBI" id="CHEBI:18420"/>
    </cofactor>
    <text evidence="11">Binds 1 Mg(2+) ion per subunit.</text>
</comment>
<evidence type="ECO:0000256" key="10">
    <source>
        <dbReference type="ARBA" id="ARBA00048567"/>
    </source>
</evidence>
<name>K0IXZ0_AMPXN</name>
<sequence>MESIYLVGFMGSGKSTIGKQLAKKLNLLYIDMDEQIEQTTKKQIKTIFAEEGEQAFRDIEHKILTETPKQGYVVSTGGGIIERKENRQWLLNKQVVYLNTSWDTIKNRLAHDQSRPIWQDQSKDKQLLMQSRDPKYREIAKIIVNTDQRSIDQIVAEINLHLHK</sequence>
<evidence type="ECO:0000256" key="8">
    <source>
        <dbReference type="ARBA" id="ARBA00022840"/>
    </source>
</evidence>
<dbReference type="HAMAP" id="MF_00109">
    <property type="entry name" value="Shikimate_kinase"/>
    <property type="match status" value="1"/>
</dbReference>
<dbReference type="Pfam" id="PF01202">
    <property type="entry name" value="SKI"/>
    <property type="match status" value="1"/>
</dbReference>
<gene>
    <name evidence="11 12" type="primary">aroK</name>
    <name evidence="12" type="synonym">aroI</name>
    <name evidence="12" type="ordered locus">AXY_11520</name>
</gene>
<dbReference type="PRINTS" id="PR01100">
    <property type="entry name" value="SHIKIMTKNASE"/>
</dbReference>
<evidence type="ECO:0000256" key="1">
    <source>
        <dbReference type="ARBA" id="ARBA00004842"/>
    </source>
</evidence>
<comment type="similarity">
    <text evidence="2 11">Belongs to the shikimate kinase family.</text>
</comment>
<dbReference type="EMBL" id="AP012050">
    <property type="protein sequence ID" value="BAM47284.1"/>
    <property type="molecule type" value="Genomic_DNA"/>
</dbReference>
<dbReference type="PANTHER" id="PTHR21087">
    <property type="entry name" value="SHIKIMATE KINASE"/>
    <property type="match status" value="1"/>
</dbReference>
<keyword evidence="8 11" id="KW-0067">ATP-binding</keyword>
<keyword evidence="11" id="KW-0479">Metal-binding</keyword>
<dbReference type="GO" id="GO:0009073">
    <property type="term" value="P:aromatic amino acid family biosynthetic process"/>
    <property type="evidence" value="ECO:0007669"/>
    <property type="project" value="UniProtKB-KW"/>
</dbReference>
<feature type="binding site" evidence="11">
    <location>
        <position position="149"/>
    </location>
    <ligand>
        <name>ATP</name>
        <dbReference type="ChEBI" id="CHEBI:30616"/>
    </ligand>
</feature>
<dbReference type="CDD" id="cd00464">
    <property type="entry name" value="SK"/>
    <property type="match status" value="1"/>
</dbReference>
<feature type="binding site" evidence="11">
    <location>
        <position position="115"/>
    </location>
    <ligand>
        <name>ATP</name>
        <dbReference type="ChEBI" id="CHEBI:30616"/>
    </ligand>
</feature>
<keyword evidence="4 11" id="KW-0028">Amino-acid biosynthesis</keyword>
<proteinExistence type="inferred from homology"/>
<keyword evidence="11" id="KW-0460">Magnesium</keyword>
<dbReference type="GO" id="GO:0005829">
    <property type="term" value="C:cytosol"/>
    <property type="evidence" value="ECO:0007669"/>
    <property type="project" value="TreeGrafter"/>
</dbReference>
<dbReference type="HOGENOM" id="CLU_057607_4_3_9"/>
<feature type="binding site" evidence="11">
    <location>
        <position position="78"/>
    </location>
    <ligand>
        <name>substrate</name>
    </ligand>
</feature>
<dbReference type="Proteomes" id="UP000006294">
    <property type="component" value="Chromosome"/>
</dbReference>
<evidence type="ECO:0000256" key="2">
    <source>
        <dbReference type="ARBA" id="ARBA00006997"/>
    </source>
</evidence>
<dbReference type="GO" id="GO:0009423">
    <property type="term" value="P:chorismate biosynthetic process"/>
    <property type="evidence" value="ECO:0007669"/>
    <property type="project" value="UniProtKB-UniRule"/>
</dbReference>
<dbReference type="InterPro" id="IPR000623">
    <property type="entry name" value="Shikimate_kinase/TSH1"/>
</dbReference>
<comment type="subunit">
    <text evidence="11">Monomer.</text>
</comment>
<evidence type="ECO:0000256" key="3">
    <source>
        <dbReference type="ARBA" id="ARBA00012154"/>
    </source>
</evidence>
<comment type="function">
    <text evidence="11">Catalyzes the specific phosphorylation of the 3-hydroxyl group of shikimic acid using ATP as a cosubstrate.</text>
</comment>
<dbReference type="OrthoDB" id="9800332at2"/>
<dbReference type="Gene3D" id="3.40.50.300">
    <property type="entry name" value="P-loop containing nucleotide triphosphate hydrolases"/>
    <property type="match status" value="1"/>
</dbReference>
<organism evidence="12 13">
    <name type="scientific">Amphibacillus xylanus (strain ATCC 51415 / DSM 6626 / JCM 7361 / LMG 17667 / NBRC 15112 / Ep01)</name>
    <dbReference type="NCBI Taxonomy" id="698758"/>
    <lineage>
        <taxon>Bacteria</taxon>
        <taxon>Bacillati</taxon>
        <taxon>Bacillota</taxon>
        <taxon>Bacilli</taxon>
        <taxon>Bacillales</taxon>
        <taxon>Bacillaceae</taxon>
        <taxon>Amphibacillus</taxon>
    </lineage>
</organism>
<reference evidence="12 13" key="1">
    <citation type="submission" date="2011-01" db="EMBL/GenBank/DDBJ databases">
        <title>Whole genome sequence of Amphibacillus xylinus NBRC 15112.</title>
        <authorList>
            <person name="Nakazawa H."/>
            <person name="Katano Y."/>
            <person name="Nakamura S."/>
            <person name="Sasagawa M."/>
            <person name="Fukada J."/>
            <person name="Arai T."/>
            <person name="Sasakura N."/>
            <person name="Mochizuki D."/>
            <person name="Hosoyama A."/>
            <person name="Harada K."/>
            <person name="Horikawa H."/>
            <person name="Kato Y."/>
            <person name="Harada T."/>
            <person name="Sasaki K."/>
            <person name="Sekiguchi M."/>
            <person name="Hodoyama M."/>
            <person name="Nishiko R."/>
            <person name="Narita H."/>
            <person name="Hanamaki A."/>
            <person name="Hata C."/>
            <person name="Konno Y."/>
            <person name="Niimura Y."/>
            <person name="Yamazaki S."/>
            <person name="Fujita N."/>
        </authorList>
    </citation>
    <scope>NUCLEOTIDE SEQUENCE [LARGE SCALE GENOMIC DNA]</scope>
    <source>
        <strain evidence="13">ATCC 51415 / DSM 6626 / JCM 7361 / LMG 17667 / NBRC 15112 / Ep01</strain>
    </source>
</reference>
<dbReference type="EC" id="2.7.1.71" evidence="3 11"/>
<dbReference type="GO" id="GO:0008652">
    <property type="term" value="P:amino acid biosynthetic process"/>
    <property type="evidence" value="ECO:0007669"/>
    <property type="project" value="UniProtKB-KW"/>
</dbReference>
<keyword evidence="13" id="KW-1185">Reference proteome</keyword>
<dbReference type="RefSeq" id="WP_015009889.1">
    <property type="nucleotide sequence ID" value="NC_018704.1"/>
</dbReference>
<evidence type="ECO:0000256" key="11">
    <source>
        <dbReference type="HAMAP-Rule" id="MF_00109"/>
    </source>
</evidence>
<evidence type="ECO:0000256" key="6">
    <source>
        <dbReference type="ARBA" id="ARBA00022741"/>
    </source>
</evidence>
<dbReference type="InterPro" id="IPR023000">
    <property type="entry name" value="Shikimate_kinase_CS"/>
</dbReference>
<evidence type="ECO:0000313" key="12">
    <source>
        <dbReference type="EMBL" id="BAM47284.1"/>
    </source>
</evidence>
<dbReference type="GO" id="GO:0005524">
    <property type="term" value="F:ATP binding"/>
    <property type="evidence" value="ECO:0007669"/>
    <property type="project" value="UniProtKB-UniRule"/>
</dbReference>
<dbReference type="InterPro" id="IPR027417">
    <property type="entry name" value="P-loop_NTPase"/>
</dbReference>
<evidence type="ECO:0000256" key="5">
    <source>
        <dbReference type="ARBA" id="ARBA00022679"/>
    </source>
</evidence>
<dbReference type="AlphaFoldDB" id="K0IXZ0"/>
<dbReference type="PATRIC" id="fig|698758.3.peg.1150"/>
<dbReference type="PROSITE" id="PS01128">
    <property type="entry name" value="SHIKIMATE_KINASE"/>
    <property type="match status" value="1"/>
</dbReference>
<dbReference type="STRING" id="698758.AXY_11520"/>
<dbReference type="KEGG" id="axl:AXY_11520"/>
<feature type="binding site" evidence="11">
    <location>
        <position position="132"/>
    </location>
    <ligand>
        <name>substrate</name>
    </ligand>
</feature>